<protein>
    <submittedName>
        <fullName evidence="3">Uncharacterized protein</fullName>
    </submittedName>
</protein>
<evidence type="ECO:0000256" key="1">
    <source>
        <dbReference type="SAM" id="Coils"/>
    </source>
</evidence>
<dbReference type="AlphaFoldDB" id="A0A6B0VTK6"/>
<evidence type="ECO:0000256" key="2">
    <source>
        <dbReference type="SAM" id="MobiDB-lite"/>
    </source>
</evidence>
<feature type="compositionally biased region" description="Acidic residues" evidence="2">
    <location>
        <begin position="384"/>
        <end position="402"/>
    </location>
</feature>
<feature type="compositionally biased region" description="Acidic residues" evidence="2">
    <location>
        <begin position="112"/>
        <end position="124"/>
    </location>
</feature>
<feature type="coiled-coil region" evidence="1">
    <location>
        <begin position="656"/>
        <end position="683"/>
    </location>
</feature>
<evidence type="ECO:0000313" key="3">
    <source>
        <dbReference type="EMBL" id="MXV64493.1"/>
    </source>
</evidence>
<dbReference type="RefSeq" id="WP_160067844.1">
    <property type="nucleotide sequence ID" value="NZ_WUYX01000071.1"/>
</dbReference>
<name>A0A6B0VTK6_9EURY</name>
<feature type="region of interest" description="Disordered" evidence="2">
    <location>
        <begin position="78"/>
        <end position="571"/>
    </location>
</feature>
<keyword evidence="1" id="KW-0175">Coiled coil</keyword>
<proteinExistence type="predicted"/>
<evidence type="ECO:0000313" key="4">
    <source>
        <dbReference type="Proteomes" id="UP000434101"/>
    </source>
</evidence>
<feature type="compositionally biased region" description="Basic and acidic residues" evidence="2">
    <location>
        <begin position="204"/>
        <end position="215"/>
    </location>
</feature>
<feature type="compositionally biased region" description="Acidic residues" evidence="2">
    <location>
        <begin position="191"/>
        <end position="203"/>
    </location>
</feature>
<feature type="compositionally biased region" description="Low complexity" evidence="2">
    <location>
        <begin position="543"/>
        <end position="554"/>
    </location>
</feature>
<feature type="compositionally biased region" description="Acidic residues" evidence="2">
    <location>
        <begin position="456"/>
        <end position="472"/>
    </location>
</feature>
<feature type="compositionally biased region" description="Acidic residues" evidence="2">
    <location>
        <begin position="495"/>
        <end position="513"/>
    </location>
</feature>
<dbReference type="OrthoDB" id="206592at2157"/>
<feature type="compositionally biased region" description="Acidic residues" evidence="2">
    <location>
        <begin position="225"/>
        <end position="234"/>
    </location>
</feature>
<organism evidence="3 4">
    <name type="scientific">Natronorubrum halalkaliphilum</name>
    <dbReference type="NCBI Taxonomy" id="2691917"/>
    <lineage>
        <taxon>Archaea</taxon>
        <taxon>Methanobacteriati</taxon>
        <taxon>Methanobacteriota</taxon>
        <taxon>Stenosarchaea group</taxon>
        <taxon>Halobacteria</taxon>
        <taxon>Halobacteriales</taxon>
        <taxon>Natrialbaceae</taxon>
        <taxon>Natronorubrum</taxon>
    </lineage>
</organism>
<feature type="compositionally biased region" description="Acidic residues" evidence="2">
    <location>
        <begin position="249"/>
        <end position="264"/>
    </location>
</feature>
<feature type="compositionally biased region" description="Basic and acidic residues" evidence="2">
    <location>
        <begin position="404"/>
        <end position="418"/>
    </location>
</feature>
<comment type="caution">
    <text evidence="3">The sequence shown here is derived from an EMBL/GenBank/DDBJ whole genome shotgun (WGS) entry which is preliminary data.</text>
</comment>
<feature type="compositionally biased region" description="Basic and acidic residues" evidence="2">
    <location>
        <begin position="160"/>
        <end position="176"/>
    </location>
</feature>
<dbReference type="Proteomes" id="UP000434101">
    <property type="component" value="Unassembled WGS sequence"/>
</dbReference>
<dbReference type="EMBL" id="WUYX01000071">
    <property type="protein sequence ID" value="MXV64493.1"/>
    <property type="molecule type" value="Genomic_DNA"/>
</dbReference>
<feature type="compositionally biased region" description="Acidic residues" evidence="2">
    <location>
        <begin position="329"/>
        <end position="340"/>
    </location>
</feature>
<feature type="compositionally biased region" description="Acidic residues" evidence="2">
    <location>
        <begin position="350"/>
        <end position="360"/>
    </location>
</feature>
<feature type="compositionally biased region" description="Low complexity" evidence="2">
    <location>
        <begin position="562"/>
        <end position="571"/>
    </location>
</feature>
<keyword evidence="4" id="KW-1185">Reference proteome</keyword>
<reference evidence="3 4" key="1">
    <citation type="submission" date="2020-01" db="EMBL/GenBank/DDBJ databases">
        <title>Natronorubrum sp. JWXQ-INN 674 isolated from Inner Mongolia Autonomous Region of China.</title>
        <authorList>
            <person name="Xue Q."/>
        </authorList>
    </citation>
    <scope>NUCLEOTIDE SEQUENCE [LARGE SCALE GENOMIC DNA]</scope>
    <source>
        <strain evidence="3 4">JWXQ-INN-674</strain>
    </source>
</reference>
<gene>
    <name evidence="3" type="ORF">GS429_20950</name>
</gene>
<sequence length="713" mass="75057">MSGTFTDDDIDKTVENANGEVIGTVTTIEGDTARVEPRSGVMDSIKATLGWRGTEDTVEIHEDGVDEISSESIRLEAESVDALESTESTVDDGAESAEPARSVSETGTGMETETETGAELEPDNAAERDPGTGFVEDSSEIPDRNSADEMGGPATGNAAERADEPDASETRAKTDVISDSEPDDAITRSEPDDETDDPETDDAMMDRFEERRETEAMGAAGGQDAGDEGGESEFQEVTGEQERARETGDVELQDETAVPDETETDVPSNPMNEAAETEVRGGETARGTDPTEKSGGIEPSDDGPDGSDQSATDRSDLSADVTSGVDIESAADDTESDELGSIDGQHEVEDNVADELDTGVDLESAAESKDTGDLETGDGPSGTDEMDLTDELDTGVDIESATEADARSESKADPRPETELDPDVEGRSPSPTDSRPETELDPDSADTEAAATDAQDVSDEIDPGVDIEAAADPDERSDPAVDPDAIAGRGMDADTGTDIDGDTDADAETESDPDAAARELISEGAAATERETATPDDAPPTRSSTAESESDAASQQPRRSPSSLAAMLAAQQDAMTNGQQLIKRGLAVQQRAARGAVEAPLVAQRQGLEASQAVTRSYFDAVASLLGTDADKSGEQPQSMDEAVAELEAVHVREANDELSEQVADHLEQIQAIQDQLDRQTERGSEQAAALLERQVELLEACRRRLDASDRTK</sequence>
<accession>A0A6B0VTK6</accession>